<reference evidence="3 4" key="1">
    <citation type="submission" date="2016-01" db="EMBL/GenBank/DDBJ databases">
        <authorList>
            <person name="Regsiter A."/>
            <person name="william w."/>
        </authorList>
    </citation>
    <scope>NUCLEOTIDE SEQUENCE [LARGE SCALE GENOMIC DNA]</scope>
    <source>
        <strain evidence="3 4">CFBP 6927</strain>
    </source>
</reference>
<dbReference type="PANTHER" id="PTHR11895">
    <property type="entry name" value="TRANSAMIDASE"/>
    <property type="match status" value="1"/>
</dbReference>
<evidence type="ECO:0000313" key="3">
    <source>
        <dbReference type="EMBL" id="CUX59227.1"/>
    </source>
</evidence>
<dbReference type="SUPFAM" id="SSF75304">
    <property type="entry name" value="Amidase signature (AS) enzymes"/>
    <property type="match status" value="1"/>
</dbReference>
<organism evidence="3 4">
    <name type="scientific">Agrobacterium genomosp. 13 str. CFBP 6927</name>
    <dbReference type="NCBI Taxonomy" id="1183428"/>
    <lineage>
        <taxon>Bacteria</taxon>
        <taxon>Pseudomonadati</taxon>
        <taxon>Pseudomonadota</taxon>
        <taxon>Alphaproteobacteria</taxon>
        <taxon>Hyphomicrobiales</taxon>
        <taxon>Rhizobiaceae</taxon>
        <taxon>Rhizobium/Agrobacterium group</taxon>
        <taxon>Agrobacterium</taxon>
        <taxon>Agrobacterium tumefaciens complex</taxon>
    </lineage>
</organism>
<evidence type="ECO:0000256" key="1">
    <source>
        <dbReference type="ARBA" id="ARBA00009199"/>
    </source>
</evidence>
<feature type="domain" description="Amidase" evidence="2">
    <location>
        <begin position="41"/>
        <end position="99"/>
    </location>
</feature>
<sequence>MAHRGKNIAQLSVLIQSGHLDPCALAEETLDAIGKEGDQAIFVGLTAARAMAEAEAASRRIREGRSLGVLDGIPVAWKDLFDLEGMATTAGSTVLAGDAPAPATPMW</sequence>
<evidence type="ECO:0000313" key="4">
    <source>
        <dbReference type="Proteomes" id="UP000191812"/>
    </source>
</evidence>
<gene>
    <name evidence="3" type="ORF">AGR13a_Lc50025</name>
</gene>
<dbReference type="PANTHER" id="PTHR11895:SF7">
    <property type="entry name" value="GLUTAMYL-TRNA(GLN) AMIDOTRANSFERASE SUBUNIT A, MITOCHONDRIAL"/>
    <property type="match status" value="1"/>
</dbReference>
<evidence type="ECO:0000259" key="2">
    <source>
        <dbReference type="Pfam" id="PF01425"/>
    </source>
</evidence>
<dbReference type="EMBL" id="FBWH01000044">
    <property type="protein sequence ID" value="CUX59227.1"/>
    <property type="molecule type" value="Genomic_DNA"/>
</dbReference>
<accession>A0ABM9VLK9</accession>
<proteinExistence type="inferred from homology"/>
<name>A0ABM9VLK9_9HYPH</name>
<dbReference type="Pfam" id="PF01425">
    <property type="entry name" value="Amidase"/>
    <property type="match status" value="1"/>
</dbReference>
<dbReference type="Gene3D" id="3.90.1300.10">
    <property type="entry name" value="Amidase signature (AS) domain"/>
    <property type="match status" value="1"/>
</dbReference>
<dbReference type="InterPro" id="IPR036928">
    <property type="entry name" value="AS_sf"/>
</dbReference>
<keyword evidence="4" id="KW-1185">Reference proteome</keyword>
<comment type="caution">
    <text evidence="3">The sequence shown here is derived from an EMBL/GenBank/DDBJ whole genome shotgun (WGS) entry which is preliminary data.</text>
</comment>
<dbReference type="InterPro" id="IPR000120">
    <property type="entry name" value="Amidase"/>
</dbReference>
<dbReference type="InterPro" id="IPR023631">
    <property type="entry name" value="Amidase_dom"/>
</dbReference>
<comment type="similarity">
    <text evidence="1">Belongs to the amidase family.</text>
</comment>
<dbReference type="Proteomes" id="UP000191812">
    <property type="component" value="Unassembled WGS sequence"/>
</dbReference>
<protein>
    <recommendedName>
        <fullName evidence="2">Amidase domain-containing protein</fullName>
    </recommendedName>
</protein>